<evidence type="ECO:0000313" key="1">
    <source>
        <dbReference type="EMBL" id="PNW75892.1"/>
    </source>
</evidence>
<protein>
    <submittedName>
        <fullName evidence="1">Uncharacterized protein</fullName>
    </submittedName>
</protein>
<dbReference type="InterPro" id="IPR029159">
    <property type="entry name" value="CA109-like"/>
</dbReference>
<sequence length="191" mass="20639">MDFGKFKSVFLKSHECLERWLALQDAGARLLANAGNIIQRLPVLHDRRNYAALPDSQQLQTLVLAKQIRALESVFGRLQENISEMASVTRAQERLVVESWKLLGEHPSAAACGAVQSGGASVAQLVECMEDVWRCCRDDLAVRAAALAGMSHTTSPQQFARLSGALAASTGLGKWSLPVVLMSSVAPVLRG</sequence>
<dbReference type="EMBL" id="CM008973">
    <property type="protein sequence ID" value="PNW75892.1"/>
    <property type="molecule type" value="Genomic_DNA"/>
</dbReference>
<dbReference type="InParanoid" id="A0A2K3D5S7"/>
<dbReference type="PaxDb" id="3055-EDP03112"/>
<dbReference type="Gramene" id="PNW75892">
    <property type="protein sequence ID" value="PNW75892"/>
    <property type="gene ID" value="CHLRE_12g556200v5"/>
</dbReference>
<dbReference type="AlphaFoldDB" id="A0A2K3D5S7"/>
<accession>A0A2K3D5S7</accession>
<dbReference type="OrthoDB" id="2018540at2759"/>
<dbReference type="GeneID" id="5719750"/>
<evidence type="ECO:0000313" key="2">
    <source>
        <dbReference type="Proteomes" id="UP000006906"/>
    </source>
</evidence>
<dbReference type="Pfam" id="PF15011">
    <property type="entry name" value="CA109-like"/>
    <property type="match status" value="1"/>
</dbReference>
<dbReference type="OMA" id="NDCLERW"/>
<organism evidence="1 2">
    <name type="scientific">Chlamydomonas reinhardtii</name>
    <name type="common">Chlamydomonas smithii</name>
    <dbReference type="NCBI Taxonomy" id="3055"/>
    <lineage>
        <taxon>Eukaryota</taxon>
        <taxon>Viridiplantae</taxon>
        <taxon>Chlorophyta</taxon>
        <taxon>core chlorophytes</taxon>
        <taxon>Chlorophyceae</taxon>
        <taxon>CS clade</taxon>
        <taxon>Chlamydomonadales</taxon>
        <taxon>Chlamydomonadaceae</taxon>
        <taxon>Chlamydomonas</taxon>
    </lineage>
</organism>
<dbReference type="ExpressionAtlas" id="A0A2K3D5S7">
    <property type="expression patterns" value="baseline"/>
</dbReference>
<dbReference type="STRING" id="3055.A0A2K3D5S7"/>
<dbReference type="Proteomes" id="UP000006906">
    <property type="component" value="Chromosome 12"/>
</dbReference>
<dbReference type="RefSeq" id="XP_042918910.1">
    <property type="nucleotide sequence ID" value="XM_043069089.1"/>
</dbReference>
<dbReference type="KEGG" id="cre:CHLRE_12g556200v5"/>
<proteinExistence type="predicted"/>
<dbReference type="PANTHER" id="PTHR37904:SF2">
    <property type="entry name" value="OS10G0566900 PROTEIN"/>
    <property type="match status" value="1"/>
</dbReference>
<reference evidence="1 2" key="1">
    <citation type="journal article" date="2007" name="Science">
        <title>The Chlamydomonas genome reveals the evolution of key animal and plant functions.</title>
        <authorList>
            <person name="Merchant S.S."/>
            <person name="Prochnik S.E."/>
            <person name="Vallon O."/>
            <person name="Harris E.H."/>
            <person name="Karpowicz S.J."/>
            <person name="Witman G.B."/>
            <person name="Terry A."/>
            <person name="Salamov A."/>
            <person name="Fritz-Laylin L.K."/>
            <person name="Marechal-Drouard L."/>
            <person name="Marshall W.F."/>
            <person name="Qu L.H."/>
            <person name="Nelson D.R."/>
            <person name="Sanderfoot A.A."/>
            <person name="Spalding M.H."/>
            <person name="Kapitonov V.V."/>
            <person name="Ren Q."/>
            <person name="Ferris P."/>
            <person name="Lindquist E."/>
            <person name="Shapiro H."/>
            <person name="Lucas S.M."/>
            <person name="Grimwood J."/>
            <person name="Schmutz J."/>
            <person name="Cardol P."/>
            <person name="Cerutti H."/>
            <person name="Chanfreau G."/>
            <person name="Chen C.L."/>
            <person name="Cognat V."/>
            <person name="Croft M.T."/>
            <person name="Dent R."/>
            <person name="Dutcher S."/>
            <person name="Fernandez E."/>
            <person name="Fukuzawa H."/>
            <person name="Gonzalez-Ballester D."/>
            <person name="Gonzalez-Halphen D."/>
            <person name="Hallmann A."/>
            <person name="Hanikenne M."/>
            <person name="Hippler M."/>
            <person name="Inwood W."/>
            <person name="Jabbari K."/>
            <person name="Kalanon M."/>
            <person name="Kuras R."/>
            <person name="Lefebvre P.A."/>
            <person name="Lemaire S.D."/>
            <person name="Lobanov A.V."/>
            <person name="Lohr M."/>
            <person name="Manuell A."/>
            <person name="Meier I."/>
            <person name="Mets L."/>
            <person name="Mittag M."/>
            <person name="Mittelmeier T."/>
            <person name="Moroney J.V."/>
            <person name="Moseley J."/>
            <person name="Napoli C."/>
            <person name="Nedelcu A.M."/>
            <person name="Niyogi K."/>
            <person name="Novoselov S.V."/>
            <person name="Paulsen I.T."/>
            <person name="Pazour G."/>
            <person name="Purton S."/>
            <person name="Ral J.P."/>
            <person name="Riano-Pachon D.M."/>
            <person name="Riekhof W."/>
            <person name="Rymarquis L."/>
            <person name="Schroda M."/>
            <person name="Stern D."/>
            <person name="Umen J."/>
            <person name="Willows R."/>
            <person name="Wilson N."/>
            <person name="Zimmer S.L."/>
            <person name="Allmer J."/>
            <person name="Balk J."/>
            <person name="Bisova K."/>
            <person name="Chen C.J."/>
            <person name="Elias M."/>
            <person name="Gendler K."/>
            <person name="Hauser C."/>
            <person name="Lamb M.R."/>
            <person name="Ledford H."/>
            <person name="Long J.C."/>
            <person name="Minagawa J."/>
            <person name="Page M.D."/>
            <person name="Pan J."/>
            <person name="Pootakham W."/>
            <person name="Roje S."/>
            <person name="Rose A."/>
            <person name="Stahlberg E."/>
            <person name="Terauchi A.M."/>
            <person name="Yang P."/>
            <person name="Ball S."/>
            <person name="Bowler C."/>
            <person name="Dieckmann C.L."/>
            <person name="Gladyshev V.N."/>
            <person name="Green P."/>
            <person name="Jorgensen R."/>
            <person name="Mayfield S."/>
            <person name="Mueller-Roeber B."/>
            <person name="Rajamani S."/>
            <person name="Sayre R.T."/>
            <person name="Brokstein P."/>
            <person name="Dubchak I."/>
            <person name="Goodstein D."/>
            <person name="Hornick L."/>
            <person name="Huang Y.W."/>
            <person name="Jhaveri J."/>
            <person name="Luo Y."/>
            <person name="Martinez D."/>
            <person name="Ngau W.C."/>
            <person name="Otillar B."/>
            <person name="Poliakov A."/>
            <person name="Porter A."/>
            <person name="Szajkowski L."/>
            <person name="Werner G."/>
            <person name="Zhou K."/>
            <person name="Grigoriev I.V."/>
            <person name="Rokhsar D.S."/>
            <person name="Grossman A.R."/>
        </authorList>
    </citation>
    <scope>NUCLEOTIDE SEQUENCE [LARGE SCALE GENOMIC DNA]</scope>
    <source>
        <strain evidence="2">CC-503</strain>
    </source>
</reference>
<name>A0A2K3D5S7_CHLRE</name>
<gene>
    <name evidence="1" type="ORF">CHLRE_12g556200v5</name>
</gene>
<dbReference type="InterPro" id="IPR038985">
    <property type="entry name" value="OPRN-like"/>
</dbReference>
<keyword evidence="2" id="KW-1185">Reference proteome</keyword>
<dbReference type="PANTHER" id="PTHR37904">
    <property type="entry name" value="OS10G0566900 PROTEIN"/>
    <property type="match status" value="1"/>
</dbReference>